<protein>
    <submittedName>
        <fullName evidence="1">Uncharacterized protein</fullName>
    </submittedName>
</protein>
<accession>A0A1R4H1A1</accession>
<dbReference type="EMBL" id="FUKI01000038">
    <property type="protein sequence ID" value="SJM90037.1"/>
    <property type="molecule type" value="Genomic_DNA"/>
</dbReference>
<gene>
    <name evidence="1" type="ORF">CRENPOLYSF1_1320005</name>
</gene>
<evidence type="ECO:0000313" key="2">
    <source>
        <dbReference type="Proteomes" id="UP000195667"/>
    </source>
</evidence>
<evidence type="ECO:0000313" key="1">
    <source>
        <dbReference type="EMBL" id="SJM90037.1"/>
    </source>
</evidence>
<reference evidence="2" key="1">
    <citation type="submission" date="2017-02" db="EMBL/GenBank/DDBJ databases">
        <authorList>
            <person name="Daims H."/>
        </authorList>
    </citation>
    <scope>NUCLEOTIDE SEQUENCE [LARGE SCALE GENOMIC DNA]</scope>
</reference>
<name>A0A1R4H1A1_9GAMM</name>
<proteinExistence type="predicted"/>
<sequence length="46" mass="5183">MALGLSGIVERIYWRVGVFTGLFQAQEMALASHPAFFADRVHTNHH</sequence>
<keyword evidence="2" id="KW-1185">Reference proteome</keyword>
<dbReference type="Proteomes" id="UP000195667">
    <property type="component" value="Unassembled WGS sequence"/>
</dbReference>
<organism evidence="1 2">
    <name type="scientific">Crenothrix polyspora</name>
    <dbReference type="NCBI Taxonomy" id="360316"/>
    <lineage>
        <taxon>Bacteria</taxon>
        <taxon>Pseudomonadati</taxon>
        <taxon>Pseudomonadota</taxon>
        <taxon>Gammaproteobacteria</taxon>
        <taxon>Methylococcales</taxon>
        <taxon>Crenotrichaceae</taxon>
        <taxon>Crenothrix</taxon>
    </lineage>
</organism>
<dbReference type="AlphaFoldDB" id="A0A1R4H1A1"/>